<dbReference type="CDD" id="cd16630">
    <property type="entry name" value="RING-HC_RBR_RNF216"/>
    <property type="match status" value="1"/>
</dbReference>
<feature type="compositionally biased region" description="Basic residues" evidence="12">
    <location>
        <begin position="912"/>
        <end position="923"/>
    </location>
</feature>
<feature type="region of interest" description="Disordered" evidence="12">
    <location>
        <begin position="1169"/>
        <end position="1193"/>
    </location>
</feature>
<keyword evidence="6" id="KW-0863">Zinc-finger</keyword>
<keyword evidence="11" id="KW-0175">Coiled coil</keyword>
<gene>
    <name evidence="16" type="ORF">CVT24_005442</name>
</gene>
<dbReference type="InterPro" id="IPR044066">
    <property type="entry name" value="TRIAD_supradom"/>
</dbReference>
<feature type="compositionally biased region" description="Basic and acidic residues" evidence="12">
    <location>
        <begin position="606"/>
        <end position="621"/>
    </location>
</feature>
<evidence type="ECO:0000256" key="8">
    <source>
        <dbReference type="ARBA" id="ARBA00022833"/>
    </source>
</evidence>
<dbReference type="GO" id="GO:0005524">
    <property type="term" value="F:ATP binding"/>
    <property type="evidence" value="ECO:0007669"/>
    <property type="project" value="InterPro"/>
</dbReference>
<dbReference type="InterPro" id="IPR002867">
    <property type="entry name" value="IBR_dom"/>
</dbReference>
<feature type="region of interest" description="Disordered" evidence="12">
    <location>
        <begin position="432"/>
        <end position="451"/>
    </location>
</feature>
<reference evidence="16 17" key="1">
    <citation type="journal article" date="2018" name="Evol. Lett.">
        <title>Horizontal gene cluster transfer increased hallucinogenic mushroom diversity.</title>
        <authorList>
            <person name="Reynolds H.T."/>
            <person name="Vijayakumar V."/>
            <person name="Gluck-Thaler E."/>
            <person name="Korotkin H.B."/>
            <person name="Matheny P.B."/>
            <person name="Slot J.C."/>
        </authorList>
    </citation>
    <scope>NUCLEOTIDE SEQUENCE [LARGE SCALE GENOMIC DNA]</scope>
    <source>
        <strain evidence="16 17">2629</strain>
    </source>
</reference>
<evidence type="ECO:0000256" key="2">
    <source>
        <dbReference type="ARBA" id="ARBA00022679"/>
    </source>
</evidence>
<feature type="region of interest" description="Disordered" evidence="12">
    <location>
        <begin position="893"/>
        <end position="927"/>
    </location>
</feature>
<dbReference type="InterPro" id="IPR047546">
    <property type="entry name" value="Rcat_RBR_RNF216"/>
</dbReference>
<evidence type="ECO:0008006" key="18">
    <source>
        <dbReference type="Google" id="ProtNLM"/>
    </source>
</evidence>
<keyword evidence="10 13" id="KW-0472">Membrane</keyword>
<feature type="compositionally biased region" description="Low complexity" evidence="12">
    <location>
        <begin position="543"/>
        <end position="554"/>
    </location>
</feature>
<name>A0A409YC59_9AGAR</name>
<dbReference type="InterPro" id="IPR047544">
    <property type="entry name" value="RING-HC_RBR_RNF216"/>
</dbReference>
<dbReference type="SMART" id="SM00647">
    <property type="entry name" value="IBR"/>
    <property type="match status" value="2"/>
</dbReference>
<feature type="transmembrane region" description="Helical" evidence="13">
    <location>
        <begin position="6"/>
        <end position="25"/>
    </location>
</feature>
<feature type="region of interest" description="Disordered" evidence="12">
    <location>
        <begin position="343"/>
        <end position="374"/>
    </location>
</feature>
<dbReference type="InterPro" id="IPR047545">
    <property type="entry name" value="BRcat_RBR_RNF216"/>
</dbReference>
<feature type="region of interest" description="Disordered" evidence="12">
    <location>
        <begin position="99"/>
        <end position="285"/>
    </location>
</feature>
<dbReference type="CDD" id="cd18596">
    <property type="entry name" value="ABC_6TM_VMR1_D1_like"/>
    <property type="match status" value="1"/>
</dbReference>
<feature type="transmembrane region" description="Helical" evidence="13">
    <location>
        <begin position="1205"/>
        <end position="1226"/>
    </location>
</feature>
<dbReference type="GO" id="GO:0140359">
    <property type="term" value="F:ABC-type transporter activity"/>
    <property type="evidence" value="ECO:0007669"/>
    <property type="project" value="InterPro"/>
</dbReference>
<feature type="region of interest" description="Disordered" evidence="12">
    <location>
        <begin position="517"/>
        <end position="570"/>
    </location>
</feature>
<feature type="transmembrane region" description="Helical" evidence="13">
    <location>
        <begin position="1254"/>
        <end position="1273"/>
    </location>
</feature>
<keyword evidence="2" id="KW-0808">Transferase</keyword>
<feature type="transmembrane region" description="Helical" evidence="13">
    <location>
        <begin position="1467"/>
        <end position="1487"/>
    </location>
</feature>
<dbReference type="EMBL" id="NHTK01001303">
    <property type="protein sequence ID" value="PPR00601.1"/>
    <property type="molecule type" value="Genomic_DNA"/>
</dbReference>
<dbReference type="Pfam" id="PF00664">
    <property type="entry name" value="ABC_membrane"/>
    <property type="match status" value="1"/>
</dbReference>
<proteinExistence type="predicted"/>
<feature type="transmembrane region" description="Helical" evidence="13">
    <location>
        <begin position="1315"/>
        <end position="1333"/>
    </location>
</feature>
<keyword evidence="5" id="KW-0677">Repeat</keyword>
<feature type="coiled-coil region" evidence="11">
    <location>
        <begin position="1049"/>
        <end position="1113"/>
    </location>
</feature>
<dbReference type="CDD" id="cd20353">
    <property type="entry name" value="Rcat_RBR_RNF216"/>
    <property type="match status" value="1"/>
</dbReference>
<dbReference type="InterPro" id="IPR036640">
    <property type="entry name" value="ABC1_TM_sf"/>
</dbReference>
<dbReference type="Pfam" id="PF26200">
    <property type="entry name" value="Rcat_RNF216"/>
    <property type="match status" value="1"/>
</dbReference>
<keyword evidence="8" id="KW-0862">Zinc</keyword>
<dbReference type="PANTHER" id="PTHR22770:SF47">
    <property type="entry name" value="E3 UBIQUITIN-PROTEIN LIGASE RNF216"/>
    <property type="match status" value="1"/>
</dbReference>
<feature type="transmembrane region" description="Helical" evidence="13">
    <location>
        <begin position="37"/>
        <end position="56"/>
    </location>
</feature>
<keyword evidence="17" id="KW-1185">Reference proteome</keyword>
<protein>
    <recommendedName>
        <fullName evidence="18">RING-type domain-containing protein</fullName>
    </recommendedName>
</protein>
<feature type="compositionally biased region" description="Acidic residues" evidence="12">
    <location>
        <begin position="243"/>
        <end position="252"/>
    </location>
</feature>
<evidence type="ECO:0000256" key="1">
    <source>
        <dbReference type="ARBA" id="ARBA00004906"/>
    </source>
</evidence>
<evidence type="ECO:0000256" key="12">
    <source>
        <dbReference type="SAM" id="MobiDB-lite"/>
    </source>
</evidence>
<feature type="transmembrane region" description="Helical" evidence="13">
    <location>
        <begin position="1507"/>
        <end position="1529"/>
    </location>
</feature>
<evidence type="ECO:0000256" key="11">
    <source>
        <dbReference type="SAM" id="Coils"/>
    </source>
</evidence>
<dbReference type="InterPro" id="IPR051628">
    <property type="entry name" value="LUBAC_E3_Ligases"/>
</dbReference>
<keyword evidence="4" id="KW-0479">Metal-binding</keyword>
<feature type="transmembrane region" description="Helical" evidence="13">
    <location>
        <begin position="1601"/>
        <end position="1620"/>
    </location>
</feature>
<dbReference type="PANTHER" id="PTHR22770">
    <property type="entry name" value="UBIQUITIN CONJUGATING ENZYME 7 INTERACTING PROTEIN-RELATED"/>
    <property type="match status" value="1"/>
</dbReference>
<dbReference type="Proteomes" id="UP000284842">
    <property type="component" value="Unassembled WGS sequence"/>
</dbReference>
<feature type="region of interest" description="Disordered" evidence="12">
    <location>
        <begin position="594"/>
        <end position="626"/>
    </location>
</feature>
<evidence type="ECO:0000259" key="15">
    <source>
        <dbReference type="PROSITE" id="PS51873"/>
    </source>
</evidence>
<feature type="compositionally biased region" description="Basic and acidic residues" evidence="12">
    <location>
        <begin position="276"/>
        <end position="285"/>
    </location>
</feature>
<dbReference type="SUPFAM" id="SSF90123">
    <property type="entry name" value="ABC transporter transmembrane region"/>
    <property type="match status" value="1"/>
</dbReference>
<evidence type="ECO:0000256" key="13">
    <source>
        <dbReference type="SAM" id="Phobius"/>
    </source>
</evidence>
<evidence type="ECO:0000256" key="4">
    <source>
        <dbReference type="ARBA" id="ARBA00022723"/>
    </source>
</evidence>
<dbReference type="InParanoid" id="A0A409YC59"/>
<feature type="transmembrane region" description="Helical" evidence="13">
    <location>
        <begin position="1626"/>
        <end position="1645"/>
    </location>
</feature>
<feature type="transmembrane region" description="Helical" evidence="13">
    <location>
        <begin position="1353"/>
        <end position="1373"/>
    </location>
</feature>
<dbReference type="GO" id="GO:0008270">
    <property type="term" value="F:zinc ion binding"/>
    <property type="evidence" value="ECO:0007669"/>
    <property type="project" value="UniProtKB-KW"/>
</dbReference>
<evidence type="ECO:0000256" key="6">
    <source>
        <dbReference type="ARBA" id="ARBA00022771"/>
    </source>
</evidence>
<dbReference type="PROSITE" id="PS50929">
    <property type="entry name" value="ABC_TM1F"/>
    <property type="match status" value="1"/>
</dbReference>
<comment type="pathway">
    <text evidence="1">Protein modification; protein ubiquitination.</text>
</comment>
<dbReference type="InterPro" id="IPR011527">
    <property type="entry name" value="ABC1_TM_dom"/>
</dbReference>
<feature type="compositionally biased region" description="Pro residues" evidence="12">
    <location>
        <begin position="898"/>
        <end position="910"/>
    </location>
</feature>
<evidence type="ECO:0000256" key="5">
    <source>
        <dbReference type="ARBA" id="ARBA00022737"/>
    </source>
</evidence>
<dbReference type="STRING" id="181874.A0A409YC59"/>
<feature type="compositionally biased region" description="Low complexity" evidence="12">
    <location>
        <begin position="350"/>
        <end position="364"/>
    </location>
</feature>
<sequence length="1726" mass="191872">MMKEIVGAFSVVTSMLIPMSIYEVSRNVSTVTIDAAFAWYFALLSILAFTAPRVLLKFFFLAPLIPRYAGMDEDVLELTSSGSEDDVQYSHDVVKAGRGVATRATRSGKGVVDGHRQAGHHEGRGNQRRGNDLQKRTTRASKQREAVKVNASEVIDLTDSEPELVPNFTPARRTRAQSKKPPSNAVAGPSNTKSAKRKKTGMENGNAGDNARQQPEAGPSQPRHNPQGSPQRKRKHEERLFLDDPDEEDEDPFMGQRRAKKGRQPKPNDVLNPAHLQDRPHHDDGMHIADAEMENAEFIPWEGIDADLWENEDEEDPELQEILYAHQPPQPVPQIAVPHEPVAQPANVNGQPRPGEPAGPAQQPGVPPPPPSKDSVIAQVLEIIPNVCPNHLSNLIDRNLPQFGAQTSELVIGMLFEDPNYPKAEKRGVKRVAGGEGQGGNGGAEGSNANKKQKVDFKSLDREVPGVGYEALALATLKLYFAHIPHKYLSEQLKAHRSLYAPTYLSLLAAERRYAQQPRLRKPYERSAYTKAKGAGKGKGKAKAGAAKQGAAPGHGVANQEGDDEGFPPVDEIQAEDDVRAKFEEELVWLEGYLASGGDEAEGQEDGDRKGKGKGKERAVDREDEEGVEGEAEIECGCCFCEYPFSQMVQCPEAHLFCKTCLTTYASNQLSSLSCAINCMSSNPPCEQPFPPSELRRVLPENLLKLYDRVKQQDEIAKAGLEGLEECPFCEWKCVIEVSVEEDKLFRCGNEDGGCGVVSCRMCKKPDHVPKSCQEVEEDKVLDGRHTIEEAMTAAMMRNCPKCKKAFIKENGCNKMTCPHCHTLSCYVCRQIIRGYDHFDQMPGAPGTSKKAGKCSLWDKVEERAAEEVKAAHDRAMAKYREEHPDVETDALKVDLPKAPPPPPPPPQPVYPHHHPPARRGQGRARVPAGPPAFPLAAVPPQARRAGRRVAREAAAVPAPRPIRHVGPVPAHGVAGVQLPGFNELFAGPYNPQVLAGNNPGIAHLLPPNAPPPLPQQHNFIFQAIQGRGAEDIVARAREDQERWRQQQLQMIEQQREARERVIQQQQQQLMEQERRRLVQERARAEAREVILRRREQEQLEIVRRHNQQAQDQARHFANMLHQPVQYHPPNPVHFAHNPPAFGLPQGMVAQPPVVVPPAGRMTRPQTAAAAAQINPHDMQGRRRSDPNSMSSHSGFSNFMETLKIPFLTACATAVGQLLWAVAASAKARKDDTQQPTYSLVEVNGGRARLSFRIARVVGIVALLLCSVISLRMHQDFAIAHPFQSPEAFMTCTYLYTLFLSLIALVSQDNRWRSITSKSVGIILLTTWGVYAYRDLWPLATYTLEPVDLFEGHVLWLKVSILTVIALVLPLFIPCRYVPVDPKSPMPTPSYEQTASWISFLTFSFMNPLIHLGSRVPHIPVDALPPLLDTDDAHYLTGKAFPQLDRFSGAPDRHIIWGLLRYFSKSLVTLYTADFLIVIFGLVSPIALNKLLRYLETNGLGEPIRPWVWIILLLAAPTARSISEEAYLYQSTQLRYRFKALVIQLVFEHSLRIRLNGKANGKSKGEDDESNAEDGNIAGRINNAVTTDADNVIGGIEFTSFVITAPVSLILSIALLYQILGWSSTVALALMLVLVPLSASLGSFMQTYETTKMEKTDARIQRTSEVVSVLRMIKLFGWERKMNEIINSTRREELVWFRKLIVSMKFILCCFGIISDKAIRFLRRSR</sequence>
<feature type="domain" description="ABC transmembrane type-1" evidence="14">
    <location>
        <begin position="1475"/>
        <end position="1715"/>
    </location>
</feature>
<keyword evidence="3 13" id="KW-0812">Transmembrane</keyword>
<dbReference type="GO" id="GO:0016740">
    <property type="term" value="F:transferase activity"/>
    <property type="evidence" value="ECO:0007669"/>
    <property type="project" value="UniProtKB-KW"/>
</dbReference>
<dbReference type="Gene3D" id="1.20.120.1750">
    <property type="match status" value="1"/>
</dbReference>
<dbReference type="GO" id="GO:0016020">
    <property type="term" value="C:membrane"/>
    <property type="evidence" value="ECO:0007669"/>
    <property type="project" value="InterPro"/>
</dbReference>
<organism evidence="16 17">
    <name type="scientific">Panaeolus cyanescens</name>
    <dbReference type="NCBI Taxonomy" id="181874"/>
    <lineage>
        <taxon>Eukaryota</taxon>
        <taxon>Fungi</taxon>
        <taxon>Dikarya</taxon>
        <taxon>Basidiomycota</taxon>
        <taxon>Agaricomycotina</taxon>
        <taxon>Agaricomycetes</taxon>
        <taxon>Agaricomycetidae</taxon>
        <taxon>Agaricales</taxon>
        <taxon>Agaricineae</taxon>
        <taxon>Galeropsidaceae</taxon>
        <taxon>Panaeolus</taxon>
    </lineage>
</organism>
<evidence type="ECO:0000256" key="10">
    <source>
        <dbReference type="ARBA" id="ARBA00023136"/>
    </source>
</evidence>
<accession>A0A409YC59</accession>
<evidence type="ECO:0000256" key="7">
    <source>
        <dbReference type="ARBA" id="ARBA00022786"/>
    </source>
</evidence>
<feature type="compositionally biased region" description="Basic and acidic residues" evidence="12">
    <location>
        <begin position="112"/>
        <end position="135"/>
    </location>
</feature>
<dbReference type="InterPro" id="IPR013083">
    <property type="entry name" value="Znf_RING/FYVE/PHD"/>
</dbReference>
<keyword evidence="9 13" id="KW-1133">Transmembrane helix</keyword>
<feature type="transmembrane region" description="Helical" evidence="13">
    <location>
        <begin position="1288"/>
        <end position="1306"/>
    </location>
</feature>
<evidence type="ECO:0000313" key="17">
    <source>
        <dbReference type="Proteomes" id="UP000284842"/>
    </source>
</evidence>
<keyword evidence="7" id="KW-0833">Ubl conjugation pathway</keyword>
<comment type="caution">
    <text evidence="16">The sequence shown here is derived from an EMBL/GenBank/DDBJ whole genome shotgun (WGS) entry which is preliminary data.</text>
</comment>
<dbReference type="OrthoDB" id="10009520at2759"/>
<dbReference type="Gene3D" id="3.30.40.10">
    <property type="entry name" value="Zinc/RING finger domain, C3HC4 (zinc finger)"/>
    <property type="match status" value="1"/>
</dbReference>
<dbReference type="PROSITE" id="PS51873">
    <property type="entry name" value="TRIAD"/>
    <property type="match status" value="1"/>
</dbReference>
<feature type="domain" description="RING-type" evidence="15">
    <location>
        <begin position="632"/>
        <end position="859"/>
    </location>
</feature>
<evidence type="ECO:0000256" key="3">
    <source>
        <dbReference type="ARBA" id="ARBA00022692"/>
    </source>
</evidence>
<dbReference type="CDD" id="cd20339">
    <property type="entry name" value="BRcat_RBR_RNF216"/>
    <property type="match status" value="1"/>
</dbReference>
<feature type="compositionally biased region" description="Gly residues" evidence="12">
    <location>
        <begin position="434"/>
        <end position="445"/>
    </location>
</feature>
<evidence type="ECO:0000256" key="9">
    <source>
        <dbReference type="ARBA" id="ARBA00022989"/>
    </source>
</evidence>
<evidence type="ECO:0000259" key="14">
    <source>
        <dbReference type="PROSITE" id="PS50929"/>
    </source>
</evidence>
<evidence type="ECO:0000313" key="16">
    <source>
        <dbReference type="EMBL" id="PPR00601.1"/>
    </source>
</evidence>
<dbReference type="Gene3D" id="1.20.1560.10">
    <property type="entry name" value="ABC transporter type 1, transmembrane domain"/>
    <property type="match status" value="1"/>
</dbReference>
<dbReference type="SUPFAM" id="SSF57850">
    <property type="entry name" value="RING/U-box"/>
    <property type="match status" value="1"/>
</dbReference>